<dbReference type="FunFam" id="3.40.50.1010:FF:000006">
    <property type="entry name" value="rRNA-processing protein UTP23 homolog"/>
    <property type="match status" value="1"/>
</dbReference>
<evidence type="ECO:0000256" key="7">
    <source>
        <dbReference type="SAM" id="MobiDB-lite"/>
    </source>
</evidence>
<feature type="region of interest" description="Disordered" evidence="7">
    <location>
        <begin position="216"/>
        <end position="280"/>
    </location>
</feature>
<organism evidence="9 10">
    <name type="scientific">Spirodela intermedia</name>
    <name type="common">Intermediate duckweed</name>
    <dbReference type="NCBI Taxonomy" id="51605"/>
    <lineage>
        <taxon>Eukaryota</taxon>
        <taxon>Viridiplantae</taxon>
        <taxon>Streptophyta</taxon>
        <taxon>Embryophyta</taxon>
        <taxon>Tracheophyta</taxon>
        <taxon>Spermatophyta</taxon>
        <taxon>Magnoliopsida</taxon>
        <taxon>Liliopsida</taxon>
        <taxon>Araceae</taxon>
        <taxon>Lemnoideae</taxon>
        <taxon>Spirodela</taxon>
    </lineage>
</organism>
<dbReference type="InterPro" id="IPR029060">
    <property type="entry name" value="PIN-like_dom_sf"/>
</dbReference>
<comment type="subcellular location">
    <subcellularLocation>
        <location evidence="1">Nucleus</location>
        <location evidence="1">Nucleolus</location>
    </subcellularLocation>
</comment>
<dbReference type="CDD" id="cd08553">
    <property type="entry name" value="PIN_Fcf1-like"/>
    <property type="match status" value="1"/>
</dbReference>
<dbReference type="SUPFAM" id="SSF88723">
    <property type="entry name" value="PIN domain-like"/>
    <property type="match status" value="1"/>
</dbReference>
<keyword evidence="2" id="KW-0690">Ribosome biogenesis</keyword>
<evidence type="ECO:0000256" key="3">
    <source>
        <dbReference type="ARBA" id="ARBA00022552"/>
    </source>
</evidence>
<dbReference type="GO" id="GO:0006364">
    <property type="term" value="P:rRNA processing"/>
    <property type="evidence" value="ECO:0007669"/>
    <property type="project" value="UniProtKB-KW"/>
</dbReference>
<protein>
    <recommendedName>
        <fullName evidence="8">UTP23 sensor motif region domain-containing protein</fullName>
    </recommendedName>
</protein>
<evidence type="ECO:0000313" key="10">
    <source>
        <dbReference type="Proteomes" id="UP000663760"/>
    </source>
</evidence>
<evidence type="ECO:0000259" key="8">
    <source>
        <dbReference type="Pfam" id="PF24779"/>
    </source>
</evidence>
<evidence type="ECO:0000313" key="9">
    <source>
        <dbReference type="EMBL" id="CAA7391031.1"/>
    </source>
</evidence>
<comment type="similarity">
    <text evidence="6">Belongs to the UTP23/FCF1 family. UTP23 subfamily.</text>
</comment>
<evidence type="ECO:0000256" key="2">
    <source>
        <dbReference type="ARBA" id="ARBA00022517"/>
    </source>
</evidence>
<evidence type="ECO:0000256" key="4">
    <source>
        <dbReference type="ARBA" id="ARBA00023242"/>
    </source>
</evidence>
<evidence type="ECO:0000256" key="1">
    <source>
        <dbReference type="ARBA" id="ARBA00004604"/>
    </source>
</evidence>
<keyword evidence="3" id="KW-0698">rRNA processing</keyword>
<proteinExistence type="inferred from homology"/>
<evidence type="ECO:0000256" key="6">
    <source>
        <dbReference type="ARBA" id="ARBA00038503"/>
    </source>
</evidence>
<sequence>MRVKKQKRNRKVVKFFSACFGFREPFKVLCDGTFIHHLLLHGLVPADDALAKLLGARVTLFSSRCITAELRSLGDSHMESLEASQQLIAASCDHEKRVNAAACVESIIAEGNGKHFFVATQDIELRRKLREIRGVPVIYGLKNSLFIEQPSMTQREFVKLSEEERLHASESEIRILKKKEGKDELPEQALTDCDTARDAFGGIDVNQNTRLRTAKKKLDSAEKSKFKRKRAKGPNPLSCKKKKPKESFVAGSNQEGGVEHSRKRKRSRRKDPRPEQSSGS</sequence>
<reference evidence="9" key="1">
    <citation type="submission" date="2020-02" db="EMBL/GenBank/DDBJ databases">
        <authorList>
            <person name="Scholz U."/>
            <person name="Mascher M."/>
            <person name="Fiebig A."/>
        </authorList>
    </citation>
    <scope>NUCLEOTIDE SEQUENCE</scope>
</reference>
<dbReference type="Gene3D" id="3.40.50.1010">
    <property type="entry name" value="5'-nuclease"/>
    <property type="match status" value="1"/>
</dbReference>
<dbReference type="Proteomes" id="UP000663760">
    <property type="component" value="Chromosome 2"/>
</dbReference>
<comment type="function">
    <text evidence="5">Involved in rRNA-processing and ribosome biogenesis.</text>
</comment>
<dbReference type="PANTHER" id="PTHR12416">
    <property type="entry name" value="RRNA-PROCESSING PROTEIN UTP23 HOMOLOG"/>
    <property type="match status" value="1"/>
</dbReference>
<gene>
    <name evidence="9" type="ORF">SI8410_02002420</name>
</gene>
<feature type="compositionally biased region" description="Basic residues" evidence="7">
    <location>
        <begin position="261"/>
        <end position="271"/>
    </location>
</feature>
<feature type="domain" description="UTP23 sensor motif region" evidence="8">
    <location>
        <begin position="225"/>
        <end position="243"/>
    </location>
</feature>
<name>A0A7I8K235_SPIIN</name>
<keyword evidence="10" id="KW-1185">Reference proteome</keyword>
<keyword evidence="4" id="KW-0539">Nucleus</keyword>
<dbReference type="EMBL" id="LR746265">
    <property type="protein sequence ID" value="CAA7391031.1"/>
    <property type="molecule type" value="Genomic_DNA"/>
</dbReference>
<dbReference type="GO" id="GO:0032040">
    <property type="term" value="C:small-subunit processome"/>
    <property type="evidence" value="ECO:0007669"/>
    <property type="project" value="InterPro"/>
</dbReference>
<dbReference type="OrthoDB" id="25675at2759"/>
<dbReference type="InterPro" id="IPR057776">
    <property type="entry name" value="UTP23_sensor"/>
</dbReference>
<dbReference type="Pfam" id="PF04900">
    <property type="entry name" value="Fcf1"/>
    <property type="match status" value="1"/>
</dbReference>
<accession>A0A7I8K235</accession>
<dbReference type="InterPro" id="IPR006984">
    <property type="entry name" value="Fcf1/UTP23"/>
</dbReference>
<dbReference type="Pfam" id="PF24779">
    <property type="entry name" value="UTP23_sensor"/>
    <property type="match status" value="1"/>
</dbReference>
<dbReference type="AlphaFoldDB" id="A0A7I8K235"/>
<evidence type="ECO:0000256" key="5">
    <source>
        <dbReference type="ARBA" id="ARBA00037300"/>
    </source>
</evidence>